<proteinExistence type="inferred from homology"/>
<evidence type="ECO:0000256" key="8">
    <source>
        <dbReference type="ARBA" id="ARBA00022982"/>
    </source>
</evidence>
<evidence type="ECO:0000313" key="13">
    <source>
        <dbReference type="EMBL" id="GMA25400.1"/>
    </source>
</evidence>
<dbReference type="Proteomes" id="UP001157091">
    <property type="component" value="Unassembled WGS sequence"/>
</dbReference>
<keyword evidence="10 12" id="KW-0408">Iron</keyword>
<feature type="transmembrane region" description="Helical" evidence="12">
    <location>
        <begin position="20"/>
        <end position="41"/>
    </location>
</feature>
<evidence type="ECO:0000256" key="3">
    <source>
        <dbReference type="ARBA" id="ARBA00022448"/>
    </source>
</evidence>
<keyword evidence="11 12" id="KW-0472">Membrane</keyword>
<feature type="transmembrane region" description="Helical" evidence="12">
    <location>
        <begin position="350"/>
        <end position="371"/>
    </location>
</feature>
<comment type="subcellular location">
    <subcellularLocation>
        <location evidence="1">Cell membrane</location>
        <topology evidence="1">Multi-pass membrane protein</topology>
    </subcellularLocation>
</comment>
<keyword evidence="8 12" id="KW-0249">Electron transport</keyword>
<keyword evidence="6 12" id="KW-0812">Transmembrane</keyword>
<feature type="transmembrane region" description="Helical" evidence="12">
    <location>
        <begin position="91"/>
        <end position="115"/>
    </location>
</feature>
<keyword evidence="4 12" id="KW-1003">Cell membrane</keyword>
<gene>
    <name evidence="13" type="ORF">GCM10025864_31590</name>
</gene>
<feature type="transmembrane region" description="Helical" evidence="12">
    <location>
        <begin position="187"/>
        <end position="207"/>
    </location>
</feature>
<dbReference type="InterPro" id="IPR002585">
    <property type="entry name" value="Cyt-d_ubiquinol_oxidase_su_1"/>
</dbReference>
<feature type="transmembrane region" description="Helical" evidence="12">
    <location>
        <begin position="53"/>
        <end position="71"/>
    </location>
</feature>
<keyword evidence="7 12" id="KW-0479">Metal-binding</keyword>
<dbReference type="PANTHER" id="PTHR30365">
    <property type="entry name" value="CYTOCHROME D UBIQUINOL OXIDASE"/>
    <property type="match status" value="1"/>
</dbReference>
<evidence type="ECO:0000256" key="4">
    <source>
        <dbReference type="ARBA" id="ARBA00022475"/>
    </source>
</evidence>
<evidence type="ECO:0000256" key="7">
    <source>
        <dbReference type="ARBA" id="ARBA00022723"/>
    </source>
</evidence>
<evidence type="ECO:0000256" key="11">
    <source>
        <dbReference type="ARBA" id="ARBA00023136"/>
    </source>
</evidence>
<evidence type="ECO:0000256" key="5">
    <source>
        <dbReference type="ARBA" id="ARBA00022617"/>
    </source>
</evidence>
<feature type="transmembrane region" description="Helical" evidence="12">
    <location>
        <begin position="127"/>
        <end position="150"/>
    </location>
</feature>
<sequence>MDVLDLARWQFAITTVYHFIFVPLTIGLGPIVAIMQTAWVITKKDRWLKLTKFFGKLFLINFAIGVVTGIVQEFQFGMTWSAYSRFVGDVFGAPLAMEALAAFFVESTFLGLWIFGWDKLNKKLHLAMIWLVAISTNLSAFFILAANSWMQHPVGTTYNPETGRAEMTSIGDVLGNSTLWAAFPHTVTASFLTAGTVVTAIATWWMVRLARTKKADDLEKARNVYRPAVRLGVLVMVVAGAGVIYSGDVQGQLMFQQQPMKMASAEALCEPSPNGAAFSILSIGDLNNDCEGVTRLISIPGATSFLADRSFTAPIKSVPELQAEYEQKFGDTDADGHPIDYSPNLALTYWSFRLMIGWAAFSLALAVFAFWATRKGRVSDSLWLSRLGLVSLATPFLACSFGWIFTEAGRQPWVVAPNPTGLDDVRLLTARGVSDISPGSCSPR</sequence>
<evidence type="ECO:0000256" key="10">
    <source>
        <dbReference type="ARBA" id="ARBA00023004"/>
    </source>
</evidence>
<dbReference type="Pfam" id="PF01654">
    <property type="entry name" value="Cyt_bd_oxida_I"/>
    <property type="match status" value="1"/>
</dbReference>
<keyword evidence="9 12" id="KW-1133">Transmembrane helix</keyword>
<accession>A0ABQ6I4G9</accession>
<feature type="transmembrane region" description="Helical" evidence="12">
    <location>
        <begin position="383"/>
        <end position="405"/>
    </location>
</feature>
<evidence type="ECO:0000256" key="12">
    <source>
        <dbReference type="PIRNR" id="PIRNR006446"/>
    </source>
</evidence>
<dbReference type="PANTHER" id="PTHR30365:SF15">
    <property type="entry name" value="CYTOCHROME BD UBIQUINOL OXIDASE SUBUNIT 1"/>
    <property type="match status" value="1"/>
</dbReference>
<feature type="transmembrane region" description="Helical" evidence="12">
    <location>
        <begin position="228"/>
        <end position="247"/>
    </location>
</feature>
<keyword evidence="3 12" id="KW-0813">Transport</keyword>
<evidence type="ECO:0000313" key="14">
    <source>
        <dbReference type="Proteomes" id="UP001157091"/>
    </source>
</evidence>
<reference evidence="14" key="1">
    <citation type="journal article" date="2019" name="Int. J. Syst. Evol. Microbiol.">
        <title>The Global Catalogue of Microorganisms (GCM) 10K type strain sequencing project: providing services to taxonomists for standard genome sequencing and annotation.</title>
        <authorList>
            <consortium name="The Broad Institute Genomics Platform"/>
            <consortium name="The Broad Institute Genome Sequencing Center for Infectious Disease"/>
            <person name="Wu L."/>
            <person name="Ma J."/>
        </authorList>
    </citation>
    <scope>NUCLEOTIDE SEQUENCE [LARGE SCALE GENOMIC DNA]</scope>
    <source>
        <strain evidence="14">NBRC 106348</strain>
    </source>
</reference>
<keyword evidence="14" id="KW-1185">Reference proteome</keyword>
<evidence type="ECO:0000256" key="1">
    <source>
        <dbReference type="ARBA" id="ARBA00004651"/>
    </source>
</evidence>
<dbReference type="PIRSF" id="PIRSF006446">
    <property type="entry name" value="Cyt_quinol_oxidase_1"/>
    <property type="match status" value="1"/>
</dbReference>
<dbReference type="EMBL" id="BSUK01000001">
    <property type="protein sequence ID" value="GMA25400.1"/>
    <property type="molecule type" value="Genomic_DNA"/>
</dbReference>
<comment type="caution">
    <text evidence="13">The sequence shown here is derived from an EMBL/GenBank/DDBJ whole genome shotgun (WGS) entry which is preliminary data.</text>
</comment>
<evidence type="ECO:0000256" key="2">
    <source>
        <dbReference type="ARBA" id="ARBA00009819"/>
    </source>
</evidence>
<protein>
    <submittedName>
        <fullName evidence="13">Integral membrane cytochrome D ubiquinol oxidase subunit I CydA</fullName>
    </submittedName>
</protein>
<name>A0ABQ6I4G9_9MICO</name>
<comment type="similarity">
    <text evidence="2 12">Belongs to the cytochrome ubiquinol oxidase subunit 1 family.</text>
</comment>
<organism evidence="13 14">
    <name type="scientific">Luteimicrobium album</name>
    <dbReference type="NCBI Taxonomy" id="1054550"/>
    <lineage>
        <taxon>Bacteria</taxon>
        <taxon>Bacillati</taxon>
        <taxon>Actinomycetota</taxon>
        <taxon>Actinomycetes</taxon>
        <taxon>Micrococcales</taxon>
        <taxon>Luteimicrobium</taxon>
    </lineage>
</organism>
<evidence type="ECO:0000256" key="6">
    <source>
        <dbReference type="ARBA" id="ARBA00022692"/>
    </source>
</evidence>
<evidence type="ECO:0000256" key="9">
    <source>
        <dbReference type="ARBA" id="ARBA00022989"/>
    </source>
</evidence>
<keyword evidence="5 12" id="KW-0349">Heme</keyword>